<dbReference type="EMBL" id="CAFAAH010000128">
    <property type="protein sequence ID" value="CAB4799190.1"/>
    <property type="molecule type" value="Genomic_DNA"/>
</dbReference>
<protein>
    <submittedName>
        <fullName evidence="4">Unannotated protein</fullName>
    </submittedName>
</protein>
<name>A0A6J7P556_9ZZZZ</name>
<gene>
    <name evidence="1" type="ORF">UFOPK2242_00117</name>
    <name evidence="2" type="ORF">UFOPK2925_00525</name>
    <name evidence="3" type="ORF">UFOPK2996_00972</name>
    <name evidence="4" type="ORF">UFOPK3974_01499</name>
    <name evidence="5" type="ORF">UFOPK4071_01374</name>
</gene>
<accession>A0A6J7P556</accession>
<dbReference type="EMBL" id="CAFBOR010000262">
    <property type="protein sequence ID" value="CAB5000790.1"/>
    <property type="molecule type" value="Genomic_DNA"/>
</dbReference>
<evidence type="ECO:0000313" key="3">
    <source>
        <dbReference type="EMBL" id="CAB4799190.1"/>
    </source>
</evidence>
<evidence type="ECO:0000313" key="2">
    <source>
        <dbReference type="EMBL" id="CAB4775709.1"/>
    </source>
</evidence>
<reference evidence="4" key="1">
    <citation type="submission" date="2020-05" db="EMBL/GenBank/DDBJ databases">
        <authorList>
            <person name="Chiriac C."/>
            <person name="Salcher M."/>
            <person name="Ghai R."/>
            <person name="Kavagutti S V."/>
        </authorList>
    </citation>
    <scope>NUCLEOTIDE SEQUENCE</scope>
</reference>
<dbReference type="EMBL" id="CAEZZU010000056">
    <property type="protein sequence ID" value="CAB4775709.1"/>
    <property type="molecule type" value="Genomic_DNA"/>
</dbReference>
<dbReference type="EMBL" id="CAEZWM010000005">
    <property type="protein sequence ID" value="CAB4645866.1"/>
    <property type="molecule type" value="Genomic_DNA"/>
</dbReference>
<sequence>MPVPLPTTEVNLHPPDHDEVVITARACVSALRGDGQLQDLQRYILCAHIESMCGVHLEVDSLEHIGPEDFAEAMRYREEGFRIRMVQTMLLGAFVVSPPEDATIDRIALYADALCVSDGMIEIGHEIAHGSHNLVLADFSRAGYHAHLDTPIEKILHTREILSDDWDPIYDEPELAQRWDDLGKLPSGTLGRGVWEFYRARGFSFPGAPGSAPPLLSQHDWVHVIADYGSTVESEIEVFGLISRADDDPRAFSLLAMVLSLFETGMLHSAAIFQFDPGHLSHDARRMGIRLADAMYRGAIIGAHFSGQDLLEIDWFKHAHKTVEEVREMVGIPQKSEAAIAAGAVGPWEPGGISPFQLNLGISVAAERGEEYDNHGATVLEGASEGY</sequence>
<dbReference type="AlphaFoldDB" id="A0A6J7P556"/>
<organism evidence="4">
    <name type="scientific">freshwater metagenome</name>
    <dbReference type="NCBI Taxonomy" id="449393"/>
    <lineage>
        <taxon>unclassified sequences</taxon>
        <taxon>metagenomes</taxon>
        <taxon>ecological metagenomes</taxon>
    </lineage>
</organism>
<proteinExistence type="predicted"/>
<evidence type="ECO:0000313" key="1">
    <source>
        <dbReference type="EMBL" id="CAB4645866.1"/>
    </source>
</evidence>
<evidence type="ECO:0000313" key="4">
    <source>
        <dbReference type="EMBL" id="CAB5000790.1"/>
    </source>
</evidence>
<evidence type="ECO:0000313" key="5">
    <source>
        <dbReference type="EMBL" id="CAB5023688.1"/>
    </source>
</evidence>
<dbReference type="EMBL" id="CAFBPF010000215">
    <property type="protein sequence ID" value="CAB5023688.1"/>
    <property type="molecule type" value="Genomic_DNA"/>
</dbReference>